<dbReference type="Pfam" id="PF09992">
    <property type="entry name" value="NAGPA"/>
    <property type="match status" value="1"/>
</dbReference>
<dbReference type="EMBL" id="LZZM01000179">
    <property type="protein sequence ID" value="OOM75980.1"/>
    <property type="molecule type" value="Genomic_DNA"/>
</dbReference>
<sequence>MTKKKKIIISLSSTVIIIAAILFSLAYRYLIEREEVPVSLKSNIKTSADVSTSNIDKSEATYDDWDYTRDDLQINIQKVESGSGNNKITYYVADVEVKESSDLYTAFAKNKFGRNIIEATSSIAENNDAVFAINGDYYGFREDGILIRNGVVYRDTPAREGLAFYEDGTMKTYDETNTSAEELISEGVINTFSFGPTLVENSKAITNFESVKIDKNMGNSSIQNSNPRTGVGIISSNHYVFVVVDGRKEGYSKGMTLNEFSKVFEELGCTDAYNLDGGGSSTMYFMGRVVNNPLGKNQEREISDILYFK</sequence>
<dbReference type="RefSeq" id="WP_242954147.1">
    <property type="nucleotide sequence ID" value="NZ_LZZM01000179.1"/>
</dbReference>
<keyword evidence="1" id="KW-0812">Transmembrane</keyword>
<gene>
    <name evidence="3" type="ORF">CLPUN_30170</name>
</gene>
<feature type="transmembrane region" description="Helical" evidence="1">
    <location>
        <begin position="7"/>
        <end position="30"/>
    </location>
</feature>
<dbReference type="STRING" id="29367.CLPUN_30170"/>
<proteinExistence type="predicted"/>
<protein>
    <recommendedName>
        <fullName evidence="2">Phosphodiester glycosidase domain-containing protein</fullName>
    </recommendedName>
</protein>
<evidence type="ECO:0000259" key="2">
    <source>
        <dbReference type="Pfam" id="PF09992"/>
    </source>
</evidence>
<evidence type="ECO:0000313" key="4">
    <source>
        <dbReference type="Proteomes" id="UP000190890"/>
    </source>
</evidence>
<organism evidence="3 4">
    <name type="scientific">Clostridium puniceum</name>
    <dbReference type="NCBI Taxonomy" id="29367"/>
    <lineage>
        <taxon>Bacteria</taxon>
        <taxon>Bacillati</taxon>
        <taxon>Bacillota</taxon>
        <taxon>Clostridia</taxon>
        <taxon>Eubacteriales</taxon>
        <taxon>Clostridiaceae</taxon>
        <taxon>Clostridium</taxon>
    </lineage>
</organism>
<accession>A0A1S8TDW1</accession>
<name>A0A1S8TDW1_9CLOT</name>
<dbReference type="PANTHER" id="PTHR40446">
    <property type="entry name" value="N-ACETYLGLUCOSAMINE-1-PHOSPHODIESTER ALPHA-N-ACETYLGLUCOSAMINIDASE"/>
    <property type="match status" value="1"/>
</dbReference>
<dbReference type="AlphaFoldDB" id="A0A1S8TDW1"/>
<dbReference type="InterPro" id="IPR018711">
    <property type="entry name" value="NAGPA"/>
</dbReference>
<keyword evidence="1" id="KW-1133">Transmembrane helix</keyword>
<keyword evidence="4" id="KW-1185">Reference proteome</keyword>
<dbReference type="Proteomes" id="UP000190890">
    <property type="component" value="Unassembled WGS sequence"/>
</dbReference>
<reference evidence="3 4" key="1">
    <citation type="submission" date="2016-05" db="EMBL/GenBank/DDBJ databases">
        <title>Microbial solvent formation.</title>
        <authorList>
            <person name="Poehlein A."/>
            <person name="Montoya Solano J.D."/>
            <person name="Flitsch S."/>
            <person name="Krabben P."/>
            <person name="Duerre P."/>
            <person name="Daniel R."/>
        </authorList>
    </citation>
    <scope>NUCLEOTIDE SEQUENCE [LARGE SCALE GENOMIC DNA]</scope>
    <source>
        <strain evidence="3 4">DSM 2619</strain>
    </source>
</reference>
<keyword evidence="1" id="KW-0472">Membrane</keyword>
<evidence type="ECO:0000313" key="3">
    <source>
        <dbReference type="EMBL" id="OOM75980.1"/>
    </source>
</evidence>
<dbReference type="PANTHER" id="PTHR40446:SF2">
    <property type="entry name" value="N-ACETYLGLUCOSAMINE-1-PHOSPHODIESTER ALPHA-N-ACETYLGLUCOSAMINIDASE"/>
    <property type="match status" value="1"/>
</dbReference>
<comment type="caution">
    <text evidence="3">The sequence shown here is derived from an EMBL/GenBank/DDBJ whole genome shotgun (WGS) entry which is preliminary data.</text>
</comment>
<evidence type="ECO:0000256" key="1">
    <source>
        <dbReference type="SAM" id="Phobius"/>
    </source>
</evidence>
<feature type="domain" description="Phosphodiester glycosidase" evidence="2">
    <location>
        <begin position="127"/>
        <end position="308"/>
    </location>
</feature>